<organism evidence="2 3">
    <name type="scientific">Mytilus galloprovincialis</name>
    <name type="common">Mediterranean mussel</name>
    <dbReference type="NCBI Taxonomy" id="29158"/>
    <lineage>
        <taxon>Eukaryota</taxon>
        <taxon>Metazoa</taxon>
        <taxon>Spiralia</taxon>
        <taxon>Lophotrochozoa</taxon>
        <taxon>Mollusca</taxon>
        <taxon>Bivalvia</taxon>
        <taxon>Autobranchia</taxon>
        <taxon>Pteriomorphia</taxon>
        <taxon>Mytilida</taxon>
        <taxon>Mytiloidea</taxon>
        <taxon>Mytilidae</taxon>
        <taxon>Mytilinae</taxon>
        <taxon>Mytilus</taxon>
    </lineage>
</organism>
<dbReference type="EMBL" id="UYJE01004282">
    <property type="protein sequence ID" value="VDI26763.1"/>
    <property type="molecule type" value="Genomic_DNA"/>
</dbReference>
<accession>A0A8B6E031</accession>
<comment type="caution">
    <text evidence="2">The sequence shown here is derived from an EMBL/GenBank/DDBJ whole genome shotgun (WGS) entry which is preliminary data.</text>
</comment>
<protein>
    <submittedName>
        <fullName evidence="2">Uncharacterized protein</fullName>
    </submittedName>
</protein>
<proteinExistence type="predicted"/>
<sequence>MAFCTTYRTILDSNIRHMYSDTRPDIHLRKANVIHYLDPAKRFHDEQQKTYDKFQARSMVYIPEYDIILPKAPAFREASAAEVKRIVGRLTRPIQCQVTDYTCHRETTRQMKDMCGPCELNLTPNIVPKRELENINERLQSPTTSFLNRSRMRPLRKFDIFEINESCKKAGTRPNSMLPRRNSSVRSRPMTGRSRSITAA</sequence>
<name>A0A8B6E031_MYTGA</name>
<dbReference type="Proteomes" id="UP000596742">
    <property type="component" value="Unassembled WGS sequence"/>
</dbReference>
<feature type="region of interest" description="Disordered" evidence="1">
    <location>
        <begin position="170"/>
        <end position="200"/>
    </location>
</feature>
<evidence type="ECO:0000313" key="3">
    <source>
        <dbReference type="Proteomes" id="UP000596742"/>
    </source>
</evidence>
<dbReference type="OrthoDB" id="6139192at2759"/>
<evidence type="ECO:0000256" key="1">
    <source>
        <dbReference type="SAM" id="MobiDB-lite"/>
    </source>
</evidence>
<evidence type="ECO:0000313" key="2">
    <source>
        <dbReference type="EMBL" id="VDI26763.1"/>
    </source>
</evidence>
<dbReference type="AlphaFoldDB" id="A0A8B6E031"/>
<reference evidence="2" key="1">
    <citation type="submission" date="2018-11" db="EMBL/GenBank/DDBJ databases">
        <authorList>
            <person name="Alioto T."/>
            <person name="Alioto T."/>
        </authorList>
    </citation>
    <scope>NUCLEOTIDE SEQUENCE</scope>
</reference>
<keyword evidence="3" id="KW-1185">Reference proteome</keyword>
<gene>
    <name evidence="2" type="ORF">MGAL_10B005564</name>
</gene>